<evidence type="ECO:0000256" key="8">
    <source>
        <dbReference type="SAM" id="MobiDB-lite"/>
    </source>
</evidence>
<comment type="subcellular location">
    <subcellularLocation>
        <location evidence="1 7">Nucleus</location>
    </subcellularLocation>
</comment>
<keyword evidence="5" id="KW-0804">Transcription</keyword>
<dbReference type="GO" id="GO:0001707">
    <property type="term" value="P:mesoderm formation"/>
    <property type="evidence" value="ECO:0007669"/>
    <property type="project" value="TreeGrafter"/>
</dbReference>
<organism evidence="10">
    <name type="scientific">Novocrania anomala</name>
    <dbReference type="NCBI Taxonomy" id="317945"/>
    <lineage>
        <taxon>Eukaryota</taxon>
        <taxon>Metazoa</taxon>
        <taxon>Spiralia</taxon>
        <taxon>Lophotrochozoa</taxon>
        <taxon>Brachiopoda</taxon>
        <taxon>Craniiformea</taxon>
        <taxon>Craniata</taxon>
        <taxon>Craniida</taxon>
        <taxon>Cranioidea</taxon>
        <taxon>Craniidae</taxon>
        <taxon>Novocrania</taxon>
    </lineage>
</organism>
<evidence type="ECO:0000259" key="9">
    <source>
        <dbReference type="PROSITE" id="PS50252"/>
    </source>
</evidence>
<dbReference type="InterPro" id="IPR036960">
    <property type="entry name" value="T-box_sf"/>
</dbReference>
<accession>A0A0F6N0P7</accession>
<keyword evidence="3" id="KW-0805">Transcription regulation</keyword>
<keyword evidence="6 7" id="KW-0539">Nucleus</keyword>
<feature type="region of interest" description="Disordered" evidence="8">
    <location>
        <begin position="284"/>
        <end position="305"/>
    </location>
</feature>
<dbReference type="PRINTS" id="PR00938">
    <property type="entry name" value="BRACHYURY"/>
</dbReference>
<dbReference type="GO" id="GO:0000785">
    <property type="term" value="C:chromatin"/>
    <property type="evidence" value="ECO:0007669"/>
    <property type="project" value="TreeGrafter"/>
</dbReference>
<name>A0A0F6N0P7_9BILA</name>
<dbReference type="InterPro" id="IPR001699">
    <property type="entry name" value="TF_T-box"/>
</dbReference>
<dbReference type="PROSITE" id="PS01264">
    <property type="entry name" value="TBOX_2"/>
    <property type="match status" value="1"/>
</dbReference>
<evidence type="ECO:0000256" key="5">
    <source>
        <dbReference type="ARBA" id="ARBA00023163"/>
    </source>
</evidence>
<dbReference type="SMART" id="SM00425">
    <property type="entry name" value="TBOX"/>
    <property type="match status" value="1"/>
</dbReference>
<sequence>MKSHQLNLSHLLNAVEQEMTLGSEKGDPTEKLLQVTLEEKELWAKFKALTNEMIVTKVGRRMFPVLKVSVSGLDPDAMYCVLVDFVQIDQKRWKYVNGDWIHGGNAEPLPPSSVYVHPDSPNFGAHWMRKPINFEKVKLTNKLTGGGQIFLHSLHKYEPRIHIIRVGNKNERRSVSTFSFTETEFVAVTAYQNEEITALKIKYNPFAKAFQDVKDIRSESILEKPENQQSTLSHITGAWLYPAANTSLMSSATAHPRPTDFHLGPMGFSGLDPRLPLRSHRPAPYNIPSQRRSPQHGTLPKSRDIGEHRAVTSLSDVWQVPVSHSVSSHYPSGPVAPQPSYPAAMWSMGKFSSPNTCAVPPYLRTPQPHGAISLQQTIPSDISSFSFPPFSEHNQYTSVYNGAVHNDFKFNSIPNDFKLGSGFQTYGDAKINQDIHVSRCSQNSSPQGEYPASATSHQVAQVMPFYASALDQRRPLWEPLHVSATAF</sequence>
<evidence type="ECO:0000256" key="7">
    <source>
        <dbReference type="PROSITE-ProRule" id="PRU00201"/>
    </source>
</evidence>
<dbReference type="InterPro" id="IPR002070">
    <property type="entry name" value="TF_Brachyury"/>
</dbReference>
<dbReference type="GO" id="GO:0003007">
    <property type="term" value="P:heart morphogenesis"/>
    <property type="evidence" value="ECO:0007669"/>
    <property type="project" value="TreeGrafter"/>
</dbReference>
<protein>
    <submittedName>
        <fullName evidence="10">Bra</fullName>
    </submittedName>
</protein>
<proteinExistence type="evidence at transcript level"/>
<evidence type="ECO:0000256" key="2">
    <source>
        <dbReference type="ARBA" id="ARBA00022473"/>
    </source>
</evidence>
<dbReference type="FunFam" id="2.60.40.820:FF:000002">
    <property type="entry name" value="T-box transcription factor Brachyury"/>
    <property type="match status" value="1"/>
</dbReference>
<evidence type="ECO:0000313" key="10">
    <source>
        <dbReference type="EMBL" id="AHY88459.1"/>
    </source>
</evidence>
<dbReference type="GO" id="GO:0001708">
    <property type="term" value="P:cell fate specification"/>
    <property type="evidence" value="ECO:0007669"/>
    <property type="project" value="TreeGrafter"/>
</dbReference>
<dbReference type="PANTHER" id="PTHR11267:SF106">
    <property type="entry name" value="T-RELATED PROTEIN"/>
    <property type="match status" value="1"/>
</dbReference>
<dbReference type="PROSITE" id="PS50252">
    <property type="entry name" value="TBOX_3"/>
    <property type="match status" value="1"/>
</dbReference>
<gene>
    <name evidence="10" type="primary">bra</name>
</gene>
<dbReference type="InterPro" id="IPR008967">
    <property type="entry name" value="p53-like_TF_DNA-bd_sf"/>
</dbReference>
<evidence type="ECO:0000256" key="1">
    <source>
        <dbReference type="ARBA" id="ARBA00004123"/>
    </source>
</evidence>
<comment type="caution">
    <text evidence="7">Lacks conserved residue(s) required for the propagation of feature annotation.</text>
</comment>
<dbReference type="InterPro" id="IPR046360">
    <property type="entry name" value="T-box_DNA-bd"/>
</dbReference>
<dbReference type="SUPFAM" id="SSF49417">
    <property type="entry name" value="p53-like transcription factors"/>
    <property type="match status" value="1"/>
</dbReference>
<keyword evidence="2" id="KW-0217">Developmental protein</keyword>
<feature type="domain" description="T-box" evidence="9">
    <location>
        <begin position="37"/>
        <end position="212"/>
    </location>
</feature>
<feature type="compositionally biased region" description="Polar residues" evidence="8">
    <location>
        <begin position="287"/>
        <end position="296"/>
    </location>
</feature>
<dbReference type="GO" id="GO:0045893">
    <property type="term" value="P:positive regulation of DNA-templated transcription"/>
    <property type="evidence" value="ECO:0007669"/>
    <property type="project" value="InterPro"/>
</dbReference>
<dbReference type="GO" id="GO:0000978">
    <property type="term" value="F:RNA polymerase II cis-regulatory region sequence-specific DNA binding"/>
    <property type="evidence" value="ECO:0007669"/>
    <property type="project" value="InterPro"/>
</dbReference>
<dbReference type="Pfam" id="PF00907">
    <property type="entry name" value="T-box"/>
    <property type="match status" value="1"/>
</dbReference>
<evidence type="ECO:0000256" key="4">
    <source>
        <dbReference type="ARBA" id="ARBA00023125"/>
    </source>
</evidence>
<dbReference type="GO" id="GO:0000981">
    <property type="term" value="F:DNA-binding transcription factor activity, RNA polymerase II-specific"/>
    <property type="evidence" value="ECO:0007669"/>
    <property type="project" value="TreeGrafter"/>
</dbReference>
<dbReference type="CDD" id="cd20192">
    <property type="entry name" value="T-box_TBXT_TBX19-like"/>
    <property type="match status" value="1"/>
</dbReference>
<dbReference type="Gene3D" id="2.60.40.820">
    <property type="entry name" value="Transcription factor, T-box"/>
    <property type="match status" value="1"/>
</dbReference>
<dbReference type="EMBL" id="KF946070">
    <property type="protein sequence ID" value="AHY88459.1"/>
    <property type="molecule type" value="mRNA"/>
</dbReference>
<evidence type="ECO:0000256" key="3">
    <source>
        <dbReference type="ARBA" id="ARBA00023015"/>
    </source>
</evidence>
<dbReference type="InterPro" id="IPR018186">
    <property type="entry name" value="TF_T-box_CS"/>
</dbReference>
<reference evidence="10" key="1">
    <citation type="submission" date="2013-12" db="EMBL/GenBank/DDBJ databases">
        <title>Multiple evolution of protostomy from a deuterostomic bilaterian ancestor.</title>
        <authorList>
            <person name="Martin-Duran J.M."/>
            <person name="Passamaneck Y.J."/>
            <person name="Martindale M.Q."/>
            <person name="Hejnol A."/>
        </authorList>
    </citation>
    <scope>NUCLEOTIDE SEQUENCE</scope>
</reference>
<dbReference type="GO" id="GO:0005634">
    <property type="term" value="C:nucleus"/>
    <property type="evidence" value="ECO:0007669"/>
    <property type="project" value="UniProtKB-SubCell"/>
</dbReference>
<dbReference type="AlphaFoldDB" id="A0A0F6N0P7"/>
<evidence type="ECO:0000256" key="6">
    <source>
        <dbReference type="ARBA" id="ARBA00023242"/>
    </source>
</evidence>
<keyword evidence="4 7" id="KW-0238">DNA-binding</keyword>
<dbReference type="PRINTS" id="PR00937">
    <property type="entry name" value="TBOX"/>
</dbReference>
<dbReference type="PROSITE" id="PS01283">
    <property type="entry name" value="TBOX_1"/>
    <property type="match status" value="1"/>
</dbReference>
<dbReference type="PANTHER" id="PTHR11267">
    <property type="entry name" value="T-BOX PROTEIN-RELATED"/>
    <property type="match status" value="1"/>
</dbReference>